<reference evidence="2 3" key="1">
    <citation type="submission" date="2016-11" db="EMBL/GenBank/DDBJ databases">
        <title>Whole Genome Sequencing of Mucilaginibacter polytrichastri RG4-7(T) isolated from the moss sample.</title>
        <authorList>
            <person name="Li Y."/>
        </authorList>
    </citation>
    <scope>NUCLEOTIDE SEQUENCE [LARGE SCALE GENOMIC DNA]</scope>
    <source>
        <strain evidence="2 3">RG4-7</strain>
    </source>
</reference>
<evidence type="ECO:0000313" key="3">
    <source>
        <dbReference type="Proteomes" id="UP000186720"/>
    </source>
</evidence>
<dbReference type="AlphaFoldDB" id="A0A1Q5ZX45"/>
<dbReference type="InterPro" id="IPR048764">
    <property type="entry name" value="PylC_N"/>
</dbReference>
<dbReference type="STRING" id="1302689.RG47T_1799"/>
<gene>
    <name evidence="2" type="ORF">RG47T_1799</name>
</gene>
<proteinExistence type="predicted"/>
<comment type="caution">
    <text evidence="2">The sequence shown here is derived from an EMBL/GenBank/DDBJ whole genome shotgun (WGS) entry which is preliminary data.</text>
</comment>
<dbReference type="Proteomes" id="UP000186720">
    <property type="component" value="Unassembled WGS sequence"/>
</dbReference>
<name>A0A1Q5ZX45_9SPHI</name>
<organism evidence="2 3">
    <name type="scientific">Mucilaginibacter polytrichastri</name>
    <dbReference type="NCBI Taxonomy" id="1302689"/>
    <lineage>
        <taxon>Bacteria</taxon>
        <taxon>Pseudomonadati</taxon>
        <taxon>Bacteroidota</taxon>
        <taxon>Sphingobacteriia</taxon>
        <taxon>Sphingobacteriales</taxon>
        <taxon>Sphingobacteriaceae</taxon>
        <taxon>Mucilaginibacter</taxon>
    </lineage>
</organism>
<evidence type="ECO:0000259" key="1">
    <source>
        <dbReference type="Pfam" id="PF21360"/>
    </source>
</evidence>
<dbReference type="RefSeq" id="WP_074489053.1">
    <property type="nucleotide sequence ID" value="NZ_FPAM01000017.1"/>
</dbReference>
<dbReference type="OrthoDB" id="707775at2"/>
<feature type="domain" description="PylC N-terminal" evidence="1">
    <location>
        <begin position="14"/>
        <end position="94"/>
    </location>
</feature>
<keyword evidence="3" id="KW-1185">Reference proteome</keyword>
<evidence type="ECO:0000313" key="2">
    <source>
        <dbReference type="EMBL" id="OKS86345.1"/>
    </source>
</evidence>
<accession>A0A1Q5ZX45</accession>
<sequence length="102" mass="11259">MIVLITAASTAKAYQVKGTITAGEILLGDYEELPQVMINAGKMIILPSPKSAAYIHEMLALCLDKNITVIYPLRNIEMQLLKEAQLLYDEYGININYVADGL</sequence>
<dbReference type="Pfam" id="PF21360">
    <property type="entry name" value="PylC-like_N"/>
    <property type="match status" value="1"/>
</dbReference>
<protein>
    <recommendedName>
        <fullName evidence="1">PylC N-terminal domain-containing protein</fullName>
    </recommendedName>
</protein>
<dbReference type="Gene3D" id="3.40.50.20">
    <property type="match status" value="1"/>
</dbReference>
<dbReference type="EMBL" id="MPPL01000001">
    <property type="protein sequence ID" value="OKS86345.1"/>
    <property type="molecule type" value="Genomic_DNA"/>
</dbReference>